<keyword evidence="1" id="KW-0479">Metal-binding</keyword>
<feature type="non-terminal residue" evidence="5">
    <location>
        <position position="1"/>
    </location>
</feature>
<name>A0A2H0FEM9_9BACT</name>
<dbReference type="GO" id="GO:0051536">
    <property type="term" value="F:iron-sulfur cluster binding"/>
    <property type="evidence" value="ECO:0007669"/>
    <property type="project" value="UniProtKB-KW"/>
</dbReference>
<sequence>QKPKAARKSKIMFIINKEKCIGCGVCLVNCPGATELGEDGKAKIIDEKKLQECDGEAVCPLGAVEEVK</sequence>
<dbReference type="InterPro" id="IPR017900">
    <property type="entry name" value="4Fe4S_Fe_S_CS"/>
</dbReference>
<comment type="caution">
    <text evidence="5">The sequence shown here is derived from an EMBL/GenBank/DDBJ whole genome shotgun (WGS) entry which is preliminary data.</text>
</comment>
<evidence type="ECO:0000256" key="2">
    <source>
        <dbReference type="ARBA" id="ARBA00023004"/>
    </source>
</evidence>
<dbReference type="EMBL" id="PCUC01000180">
    <property type="protein sequence ID" value="PIQ04481.1"/>
    <property type="molecule type" value="Genomic_DNA"/>
</dbReference>
<evidence type="ECO:0000313" key="5">
    <source>
        <dbReference type="EMBL" id="PIQ04481.1"/>
    </source>
</evidence>
<dbReference type="GO" id="GO:0046872">
    <property type="term" value="F:metal ion binding"/>
    <property type="evidence" value="ECO:0007669"/>
    <property type="project" value="UniProtKB-KW"/>
</dbReference>
<dbReference type="PROSITE" id="PS00198">
    <property type="entry name" value="4FE4S_FER_1"/>
    <property type="match status" value="1"/>
</dbReference>
<reference evidence="5 6" key="1">
    <citation type="submission" date="2017-09" db="EMBL/GenBank/DDBJ databases">
        <title>Depth-based differentiation of microbial function through sediment-hosted aquifers and enrichment of novel symbionts in the deep terrestrial subsurface.</title>
        <authorList>
            <person name="Probst A.J."/>
            <person name="Ladd B."/>
            <person name="Jarett J.K."/>
            <person name="Geller-Mcgrath D.E."/>
            <person name="Sieber C.M."/>
            <person name="Emerson J.B."/>
            <person name="Anantharaman K."/>
            <person name="Thomas B.C."/>
            <person name="Malmstrom R."/>
            <person name="Stieglmeier M."/>
            <person name="Klingl A."/>
            <person name="Woyke T."/>
            <person name="Ryan C.M."/>
            <person name="Banfield J.F."/>
        </authorList>
    </citation>
    <scope>NUCLEOTIDE SEQUENCE [LARGE SCALE GENOMIC DNA]</scope>
    <source>
        <strain evidence="5">CG18_big_fil_WC_8_21_14_2_50_37_10</strain>
    </source>
</reference>
<evidence type="ECO:0000313" key="6">
    <source>
        <dbReference type="Proteomes" id="UP000230778"/>
    </source>
</evidence>
<dbReference type="AlphaFoldDB" id="A0A2H0FEM9"/>
<accession>A0A2H0FEM9</accession>
<evidence type="ECO:0000259" key="4">
    <source>
        <dbReference type="PROSITE" id="PS51379"/>
    </source>
</evidence>
<dbReference type="InterPro" id="IPR017896">
    <property type="entry name" value="4Fe4S_Fe-S-bd"/>
</dbReference>
<dbReference type="SUPFAM" id="SSF54862">
    <property type="entry name" value="4Fe-4S ferredoxins"/>
    <property type="match status" value="1"/>
</dbReference>
<keyword evidence="3" id="KW-0411">Iron-sulfur</keyword>
<keyword evidence="2" id="KW-0408">Iron</keyword>
<evidence type="ECO:0000256" key="1">
    <source>
        <dbReference type="ARBA" id="ARBA00022723"/>
    </source>
</evidence>
<protein>
    <recommendedName>
        <fullName evidence="4">4Fe-4S ferredoxin-type domain-containing protein</fullName>
    </recommendedName>
</protein>
<gene>
    <name evidence="5" type="ORF">COW72_03470</name>
</gene>
<evidence type="ECO:0000256" key="3">
    <source>
        <dbReference type="ARBA" id="ARBA00023014"/>
    </source>
</evidence>
<feature type="domain" description="4Fe-4S ferredoxin-type" evidence="4">
    <location>
        <begin position="11"/>
        <end position="39"/>
    </location>
</feature>
<dbReference type="Proteomes" id="UP000230778">
    <property type="component" value="Unassembled WGS sequence"/>
</dbReference>
<dbReference type="Pfam" id="PF13459">
    <property type="entry name" value="Fer4_15"/>
    <property type="match status" value="1"/>
</dbReference>
<dbReference type="Gene3D" id="3.30.70.20">
    <property type="match status" value="1"/>
</dbReference>
<organism evidence="5 6">
    <name type="scientific">Candidatus Nealsonbacteria bacterium CG18_big_fil_WC_8_21_14_2_50_37_10</name>
    <dbReference type="NCBI Taxonomy" id="1974717"/>
    <lineage>
        <taxon>Bacteria</taxon>
        <taxon>Candidatus Nealsoniibacteriota</taxon>
    </lineage>
</organism>
<dbReference type="PROSITE" id="PS51379">
    <property type="entry name" value="4FE4S_FER_2"/>
    <property type="match status" value="1"/>
</dbReference>
<proteinExistence type="predicted"/>